<dbReference type="Proteomes" id="UP000004095">
    <property type="component" value="Unassembled WGS sequence"/>
</dbReference>
<evidence type="ECO:0000313" key="2">
    <source>
        <dbReference type="EMBL" id="EAY30522.1"/>
    </source>
</evidence>
<keyword evidence="2" id="KW-0449">Lipoprotein</keyword>
<keyword evidence="3" id="KW-1185">Reference proteome</keyword>
<sequence length="169" mass="18745">MKFVIKYLPILFCTLFIFTACNKEATQPDNNDLPQTKSKQTLDCNITYLTSTFKEMTVGNTVTASIRGGRVDTKVKTFSYNISNATNANRTYLKISGFDDGCSCYSPSDDANGCKRLVIKDKYGNVVLNTLCQPVDKFVKISGTQFSVILNVPCWIGGSSEVNIEAMDW</sequence>
<dbReference type="PROSITE" id="PS51257">
    <property type="entry name" value="PROKAR_LIPOPROTEIN"/>
    <property type="match status" value="1"/>
</dbReference>
<dbReference type="AlphaFoldDB" id="A1ZGA5"/>
<feature type="signal peptide" evidence="1">
    <location>
        <begin position="1"/>
        <end position="22"/>
    </location>
</feature>
<dbReference type="RefSeq" id="WP_002694759.1">
    <property type="nucleotide sequence ID" value="NZ_AAWS01000006.1"/>
</dbReference>
<reference evidence="2 3" key="1">
    <citation type="submission" date="2007-01" db="EMBL/GenBank/DDBJ databases">
        <authorList>
            <person name="Haygood M."/>
            <person name="Podell S."/>
            <person name="Anderson C."/>
            <person name="Hopkinson B."/>
            <person name="Roe K."/>
            <person name="Barbeau K."/>
            <person name="Gaasterland T."/>
            <person name="Ferriera S."/>
            <person name="Johnson J."/>
            <person name="Kravitz S."/>
            <person name="Beeson K."/>
            <person name="Sutton G."/>
            <person name="Rogers Y.-H."/>
            <person name="Friedman R."/>
            <person name="Frazier M."/>
            <person name="Venter J.C."/>
        </authorList>
    </citation>
    <scope>NUCLEOTIDE SEQUENCE [LARGE SCALE GENOMIC DNA]</scope>
    <source>
        <strain evidence="2 3">ATCC 23134</strain>
    </source>
</reference>
<comment type="caution">
    <text evidence="2">The sequence shown here is derived from an EMBL/GenBank/DDBJ whole genome shotgun (WGS) entry which is preliminary data.</text>
</comment>
<feature type="chain" id="PRO_5002641426" evidence="1">
    <location>
        <begin position="23"/>
        <end position="169"/>
    </location>
</feature>
<organism evidence="2 3">
    <name type="scientific">Microscilla marina ATCC 23134</name>
    <dbReference type="NCBI Taxonomy" id="313606"/>
    <lineage>
        <taxon>Bacteria</taxon>
        <taxon>Pseudomonadati</taxon>
        <taxon>Bacteroidota</taxon>
        <taxon>Cytophagia</taxon>
        <taxon>Cytophagales</taxon>
        <taxon>Microscillaceae</taxon>
        <taxon>Microscilla</taxon>
    </lineage>
</organism>
<evidence type="ECO:0000313" key="3">
    <source>
        <dbReference type="Proteomes" id="UP000004095"/>
    </source>
</evidence>
<proteinExistence type="predicted"/>
<protein>
    <submittedName>
        <fullName evidence="2">Lipoprotein, putative</fullName>
    </submittedName>
</protein>
<dbReference type="OrthoDB" id="1536628at2"/>
<evidence type="ECO:0000256" key="1">
    <source>
        <dbReference type="SAM" id="SignalP"/>
    </source>
</evidence>
<name>A1ZGA5_MICM2</name>
<accession>A1ZGA5</accession>
<dbReference type="EMBL" id="AAWS01000006">
    <property type="protein sequence ID" value="EAY30522.1"/>
    <property type="molecule type" value="Genomic_DNA"/>
</dbReference>
<gene>
    <name evidence="2" type="ORF">M23134_03158</name>
</gene>
<keyword evidence="1" id="KW-0732">Signal</keyword>